<proteinExistence type="predicted"/>
<reference evidence="1" key="1">
    <citation type="journal article" date="2021" name="Front. Microbiol.">
        <title>Comprehensive Comparative Genomics and Phenotyping of Methylobacterium Species.</title>
        <authorList>
            <person name="Alessa O."/>
            <person name="Ogura Y."/>
            <person name="Fujitani Y."/>
            <person name="Takami H."/>
            <person name="Hayashi T."/>
            <person name="Sahin N."/>
            <person name="Tani A."/>
        </authorList>
    </citation>
    <scope>NUCLEOTIDE SEQUENCE</scope>
    <source>
        <strain evidence="1">DSM 17168</strain>
    </source>
</reference>
<dbReference type="RefSeq" id="WP_238234889.1">
    <property type="nucleotide sequence ID" value="NZ_BPQQ01000022.1"/>
</dbReference>
<sequence>MPRRRPEGRLTFDDLPLFPDDAEIAEAVVGPDPDRIREWCASVGALEANGFPPRTHAYKRRYAPAVRDYYDRMYRLPADLPARRVVVENVEAWTSRPGRKPRPKPV</sequence>
<comment type="caution">
    <text evidence="1">The sequence shown here is derived from an EMBL/GenBank/DDBJ whole genome shotgun (WGS) entry which is preliminary data.</text>
</comment>
<dbReference type="EMBL" id="BPQQ01000022">
    <property type="protein sequence ID" value="GJE00008.1"/>
    <property type="molecule type" value="Genomic_DNA"/>
</dbReference>
<reference evidence="1" key="2">
    <citation type="submission" date="2021-08" db="EMBL/GenBank/DDBJ databases">
        <authorList>
            <person name="Tani A."/>
            <person name="Ola A."/>
            <person name="Ogura Y."/>
            <person name="Katsura K."/>
            <person name="Hayashi T."/>
        </authorList>
    </citation>
    <scope>NUCLEOTIDE SEQUENCE</scope>
    <source>
        <strain evidence="1">DSM 17168</strain>
    </source>
</reference>
<gene>
    <name evidence="1" type="ORF">GMJLKIPL_1926</name>
</gene>
<evidence type="ECO:0000313" key="2">
    <source>
        <dbReference type="Proteomes" id="UP001055153"/>
    </source>
</evidence>
<dbReference type="Proteomes" id="UP001055153">
    <property type="component" value="Unassembled WGS sequence"/>
</dbReference>
<keyword evidence="2" id="KW-1185">Reference proteome</keyword>
<evidence type="ECO:0000313" key="1">
    <source>
        <dbReference type="EMBL" id="GJE00008.1"/>
    </source>
</evidence>
<name>A0ABQ4SDL6_9HYPH</name>
<protein>
    <submittedName>
        <fullName evidence="1">Uncharacterized protein</fullName>
    </submittedName>
</protein>
<organism evidence="1 2">
    <name type="scientific">Methylobacterium isbiliense</name>
    <dbReference type="NCBI Taxonomy" id="315478"/>
    <lineage>
        <taxon>Bacteria</taxon>
        <taxon>Pseudomonadati</taxon>
        <taxon>Pseudomonadota</taxon>
        <taxon>Alphaproteobacteria</taxon>
        <taxon>Hyphomicrobiales</taxon>
        <taxon>Methylobacteriaceae</taxon>
        <taxon>Methylobacterium</taxon>
    </lineage>
</organism>
<accession>A0ABQ4SDL6</accession>